<accession>A0A8S4QR63</accession>
<dbReference type="AlphaFoldDB" id="A0A8S4QR63"/>
<proteinExistence type="predicted"/>
<protein>
    <submittedName>
        <fullName evidence="1">Jg25923 protein</fullName>
    </submittedName>
</protein>
<evidence type="ECO:0000313" key="1">
    <source>
        <dbReference type="EMBL" id="CAH2217222.1"/>
    </source>
</evidence>
<dbReference type="Proteomes" id="UP000838756">
    <property type="component" value="Unassembled WGS sequence"/>
</dbReference>
<dbReference type="EMBL" id="CAKXAJ010017838">
    <property type="protein sequence ID" value="CAH2217222.1"/>
    <property type="molecule type" value="Genomic_DNA"/>
</dbReference>
<keyword evidence="2" id="KW-1185">Reference proteome</keyword>
<name>A0A8S4QR63_9NEOP</name>
<gene>
    <name evidence="1" type="primary">jg25923</name>
    <name evidence="1" type="ORF">PAEG_LOCUS5138</name>
</gene>
<reference evidence="1" key="1">
    <citation type="submission" date="2022-03" db="EMBL/GenBank/DDBJ databases">
        <authorList>
            <person name="Lindestad O."/>
        </authorList>
    </citation>
    <scope>NUCLEOTIDE SEQUENCE</scope>
</reference>
<evidence type="ECO:0000313" key="2">
    <source>
        <dbReference type="Proteomes" id="UP000838756"/>
    </source>
</evidence>
<sequence>MGYLFDRKATQSEAQQYKCKIAIRVARGYRTISFEAATILACCLPFHILVEVDAKIYERRREMDLEPEALRQLAHRQALILWRMRLELFFGVWRKTHANALLVLYFQTSRPGCQGKVEMLPLD</sequence>
<dbReference type="OrthoDB" id="6914691at2759"/>
<organism evidence="1 2">
    <name type="scientific">Pararge aegeria aegeria</name>
    <dbReference type="NCBI Taxonomy" id="348720"/>
    <lineage>
        <taxon>Eukaryota</taxon>
        <taxon>Metazoa</taxon>
        <taxon>Ecdysozoa</taxon>
        <taxon>Arthropoda</taxon>
        <taxon>Hexapoda</taxon>
        <taxon>Insecta</taxon>
        <taxon>Pterygota</taxon>
        <taxon>Neoptera</taxon>
        <taxon>Endopterygota</taxon>
        <taxon>Lepidoptera</taxon>
        <taxon>Glossata</taxon>
        <taxon>Ditrysia</taxon>
        <taxon>Papilionoidea</taxon>
        <taxon>Nymphalidae</taxon>
        <taxon>Satyrinae</taxon>
        <taxon>Satyrini</taxon>
        <taxon>Parargina</taxon>
        <taxon>Pararge</taxon>
    </lineage>
</organism>
<comment type="caution">
    <text evidence="1">The sequence shown here is derived from an EMBL/GenBank/DDBJ whole genome shotgun (WGS) entry which is preliminary data.</text>
</comment>